<dbReference type="EMBL" id="JAFEKC020000003">
    <property type="protein sequence ID" value="KAK0515756.1"/>
    <property type="molecule type" value="Genomic_DNA"/>
</dbReference>
<evidence type="ECO:0000313" key="4">
    <source>
        <dbReference type="Proteomes" id="UP001166286"/>
    </source>
</evidence>
<accession>A0AA39UDQ5</accession>
<keyword evidence="4" id="KW-1185">Reference proteome</keyword>
<proteinExistence type="predicted"/>
<feature type="compositionally biased region" description="Low complexity" evidence="1">
    <location>
        <begin position="259"/>
        <end position="279"/>
    </location>
</feature>
<feature type="region of interest" description="Disordered" evidence="1">
    <location>
        <begin position="106"/>
        <end position="154"/>
    </location>
</feature>
<feature type="compositionally biased region" description="Low complexity" evidence="1">
    <location>
        <begin position="135"/>
        <end position="154"/>
    </location>
</feature>
<name>A0AA39UDQ5_9LECA</name>
<protein>
    <recommendedName>
        <fullName evidence="5">GPI anchored protein</fullName>
    </recommendedName>
</protein>
<evidence type="ECO:0000256" key="1">
    <source>
        <dbReference type="SAM" id="MobiDB-lite"/>
    </source>
</evidence>
<comment type="caution">
    <text evidence="3">The sequence shown here is derived from an EMBL/GenBank/DDBJ whole genome shotgun (WGS) entry which is preliminary data.</text>
</comment>
<feature type="chain" id="PRO_5041308046" description="GPI anchored protein" evidence="2">
    <location>
        <begin position="23"/>
        <end position="309"/>
    </location>
</feature>
<gene>
    <name evidence="3" type="ORF">JMJ35_001790</name>
</gene>
<evidence type="ECO:0000313" key="3">
    <source>
        <dbReference type="EMBL" id="KAK0515756.1"/>
    </source>
</evidence>
<dbReference type="AlphaFoldDB" id="A0AA39UDQ5"/>
<reference evidence="3" key="1">
    <citation type="submission" date="2023-03" db="EMBL/GenBank/DDBJ databases">
        <title>Complete genome of Cladonia borealis.</title>
        <authorList>
            <person name="Park H."/>
        </authorList>
    </citation>
    <scope>NUCLEOTIDE SEQUENCE</scope>
    <source>
        <strain evidence="3">ANT050790</strain>
    </source>
</reference>
<organism evidence="3 4">
    <name type="scientific">Cladonia borealis</name>
    <dbReference type="NCBI Taxonomy" id="184061"/>
    <lineage>
        <taxon>Eukaryota</taxon>
        <taxon>Fungi</taxon>
        <taxon>Dikarya</taxon>
        <taxon>Ascomycota</taxon>
        <taxon>Pezizomycotina</taxon>
        <taxon>Lecanoromycetes</taxon>
        <taxon>OSLEUM clade</taxon>
        <taxon>Lecanoromycetidae</taxon>
        <taxon>Lecanorales</taxon>
        <taxon>Lecanorineae</taxon>
        <taxon>Cladoniaceae</taxon>
        <taxon>Cladonia</taxon>
    </lineage>
</organism>
<feature type="signal peptide" evidence="2">
    <location>
        <begin position="1"/>
        <end position="22"/>
    </location>
</feature>
<evidence type="ECO:0000256" key="2">
    <source>
        <dbReference type="SAM" id="SignalP"/>
    </source>
</evidence>
<sequence>MFSIRHILSASLLLTLLTSTWATTPEQNQEEIDDVEAFRQLLDQVDPPSLHEALHNYSPKKFQHGMFQEDRTAVEVIHKTQPSLATSIINLAKRTNNDIKPEFVKRQDIANGTTPATTSADNSPEPATSHVNPVAPIATPSSPEATSAAAPVATTSTAANGSPVVGSFTPSPTSAVAAGGSSISLTAGEVITSTNGVGLLVVSTVGGGVHTVTPSKGSTPTTSTPAAVTTVVTYQSSTLPNGSPTVVTAVTVMTQKNQAGATPSGTAGVGTTSTGSSPGLQTGDAAMTRRWGREILCVVGGAVVVAGML</sequence>
<evidence type="ECO:0008006" key="5">
    <source>
        <dbReference type="Google" id="ProtNLM"/>
    </source>
</evidence>
<dbReference type="Proteomes" id="UP001166286">
    <property type="component" value="Unassembled WGS sequence"/>
</dbReference>
<feature type="region of interest" description="Disordered" evidence="1">
    <location>
        <begin position="258"/>
        <end position="284"/>
    </location>
</feature>
<feature type="compositionally biased region" description="Polar residues" evidence="1">
    <location>
        <begin position="110"/>
        <end position="131"/>
    </location>
</feature>
<keyword evidence="2" id="KW-0732">Signal</keyword>